<keyword evidence="3" id="KW-0813">Transport</keyword>
<name>A0A1I4X5J5_9FLAO</name>
<dbReference type="PANTHER" id="PTHR30026:SF20">
    <property type="entry name" value="OUTER MEMBRANE PROTEIN TOLC"/>
    <property type="match status" value="1"/>
</dbReference>
<dbReference type="EMBL" id="FOUT01000008">
    <property type="protein sequence ID" value="SFN20783.1"/>
    <property type="molecule type" value="Genomic_DNA"/>
</dbReference>
<keyword evidence="8" id="KW-0175">Coiled coil</keyword>
<proteinExistence type="inferred from homology"/>
<dbReference type="SUPFAM" id="SSF56954">
    <property type="entry name" value="Outer membrane efflux proteins (OEP)"/>
    <property type="match status" value="1"/>
</dbReference>
<dbReference type="InterPro" id="IPR003423">
    <property type="entry name" value="OMP_efflux"/>
</dbReference>
<evidence type="ECO:0000256" key="4">
    <source>
        <dbReference type="ARBA" id="ARBA00022452"/>
    </source>
</evidence>
<evidence type="ECO:0000256" key="7">
    <source>
        <dbReference type="ARBA" id="ARBA00023237"/>
    </source>
</evidence>
<dbReference type="GO" id="GO:0015288">
    <property type="term" value="F:porin activity"/>
    <property type="evidence" value="ECO:0007669"/>
    <property type="project" value="TreeGrafter"/>
</dbReference>
<dbReference type="InterPro" id="IPR051906">
    <property type="entry name" value="TolC-like"/>
</dbReference>
<keyword evidence="10" id="KW-1185">Reference proteome</keyword>
<reference evidence="10" key="1">
    <citation type="submission" date="2016-10" db="EMBL/GenBank/DDBJ databases">
        <authorList>
            <person name="Varghese N."/>
            <person name="Submissions S."/>
        </authorList>
    </citation>
    <scope>NUCLEOTIDE SEQUENCE [LARGE SCALE GENOMIC DNA]</scope>
    <source>
        <strain evidence="10">DSM 4002</strain>
    </source>
</reference>
<dbReference type="PANTHER" id="PTHR30026">
    <property type="entry name" value="OUTER MEMBRANE PROTEIN TOLC"/>
    <property type="match status" value="1"/>
</dbReference>
<dbReference type="RefSeq" id="WP_051536651.1">
    <property type="nucleotide sequence ID" value="NZ_CBCRUM010000005.1"/>
</dbReference>
<feature type="coiled-coil region" evidence="8">
    <location>
        <begin position="360"/>
        <end position="387"/>
    </location>
</feature>
<dbReference type="Proteomes" id="UP000182961">
    <property type="component" value="Unassembled WGS sequence"/>
</dbReference>
<keyword evidence="4" id="KW-1134">Transmembrane beta strand</keyword>
<evidence type="ECO:0000256" key="8">
    <source>
        <dbReference type="SAM" id="Coils"/>
    </source>
</evidence>
<dbReference type="GO" id="GO:0009279">
    <property type="term" value="C:cell outer membrane"/>
    <property type="evidence" value="ECO:0007669"/>
    <property type="project" value="UniProtKB-SubCell"/>
</dbReference>
<comment type="subcellular location">
    <subcellularLocation>
        <location evidence="1">Cell outer membrane</location>
    </subcellularLocation>
</comment>
<evidence type="ECO:0000256" key="2">
    <source>
        <dbReference type="ARBA" id="ARBA00007613"/>
    </source>
</evidence>
<dbReference type="AlphaFoldDB" id="A0A1I4X5J5"/>
<accession>A0A1I4X5J5</accession>
<evidence type="ECO:0000256" key="5">
    <source>
        <dbReference type="ARBA" id="ARBA00022692"/>
    </source>
</evidence>
<dbReference type="GO" id="GO:1990281">
    <property type="term" value="C:efflux pump complex"/>
    <property type="evidence" value="ECO:0007669"/>
    <property type="project" value="TreeGrafter"/>
</dbReference>
<dbReference type="Pfam" id="PF02321">
    <property type="entry name" value="OEP"/>
    <property type="match status" value="1"/>
</dbReference>
<dbReference type="GO" id="GO:0015562">
    <property type="term" value="F:efflux transmembrane transporter activity"/>
    <property type="evidence" value="ECO:0007669"/>
    <property type="project" value="InterPro"/>
</dbReference>
<evidence type="ECO:0000313" key="9">
    <source>
        <dbReference type="EMBL" id="SFN20783.1"/>
    </source>
</evidence>
<protein>
    <submittedName>
        <fullName evidence="9">Outer membrane protein TolC</fullName>
    </submittedName>
</protein>
<evidence type="ECO:0000313" key="10">
    <source>
        <dbReference type="Proteomes" id="UP000182961"/>
    </source>
</evidence>
<evidence type="ECO:0000256" key="1">
    <source>
        <dbReference type="ARBA" id="ARBA00004442"/>
    </source>
</evidence>
<evidence type="ECO:0000256" key="6">
    <source>
        <dbReference type="ARBA" id="ARBA00023136"/>
    </source>
</evidence>
<organism evidence="9 10">
    <name type="scientific">Flavobacterium succinicans</name>
    <dbReference type="NCBI Taxonomy" id="29536"/>
    <lineage>
        <taxon>Bacteria</taxon>
        <taxon>Pseudomonadati</taxon>
        <taxon>Bacteroidota</taxon>
        <taxon>Flavobacteriia</taxon>
        <taxon>Flavobacteriales</taxon>
        <taxon>Flavobacteriaceae</taxon>
        <taxon>Flavobacterium</taxon>
    </lineage>
</organism>
<keyword evidence="5" id="KW-0812">Transmembrane</keyword>
<comment type="similarity">
    <text evidence="2">Belongs to the outer membrane factor (OMF) (TC 1.B.17) family.</text>
</comment>
<dbReference type="eggNOG" id="COG1538">
    <property type="taxonomic scope" value="Bacteria"/>
</dbReference>
<keyword evidence="7" id="KW-0998">Cell outer membrane</keyword>
<evidence type="ECO:0000256" key="3">
    <source>
        <dbReference type="ARBA" id="ARBA00022448"/>
    </source>
</evidence>
<dbReference type="Gene3D" id="1.20.1600.10">
    <property type="entry name" value="Outer membrane efflux proteins (OEP)"/>
    <property type="match status" value="1"/>
</dbReference>
<gene>
    <name evidence="9" type="ORF">SAMN05444143_10821</name>
</gene>
<sequence length="472" mass="53548">MKKLIFDPSRLFRITKNVLFYLGFTWASYGQITVSTSLNEAINQALEKNYALKNKSLEIERLQLQEKEIWNKYIPKIEASALYSYFDNKLTVDLPTTQVPIVNYPLFDGKTSFNNYGNLFNGSVMAKTILFSGFQIPNAAKAIKAKTKGSEYLQQSEKNSIIKEVINTFDQLVLLKTIENLINDSDRRLETENKRISKAIAQGLAIPYDRDKIKLASLELESKRIELTGKRKLVYKKIEQLTGYTEAEIDKVIYTLSPFLLSDISLGIENKEEIKALESFKTAYEFLLKKEKGAYLPTLGAFGGVTYSSLFDAKATTPVITGINEALYLGLNELTISNNWMIGAALKWEIFAGFEREHKVHEAKINIKQVQNQIDDSKEKLNLLLENNLVNYSVLNQKINITSQQEKIASNNLILSVKQYKEGLITISERLEAENDVFKSAVSKINTIIEQRLATIETIITTGDLSKKIKTQ</sequence>
<keyword evidence="6" id="KW-0472">Membrane</keyword>